<comment type="caution">
    <text evidence="9">The sequence shown here is derived from an EMBL/GenBank/DDBJ whole genome shotgun (WGS) entry which is preliminary data.</text>
</comment>
<name>A0A6I4VZG9_9BACL</name>
<dbReference type="PANTHER" id="PTHR30237">
    <property type="entry name" value="MURAMOYLTETRAPEPTIDE CARBOXYPEPTIDASE"/>
    <property type="match status" value="1"/>
</dbReference>
<comment type="similarity">
    <text evidence="1">Belongs to the peptidase S66 family.</text>
</comment>
<dbReference type="PIRSF" id="PIRSF028757">
    <property type="entry name" value="LD-carboxypeptidase"/>
    <property type="match status" value="1"/>
</dbReference>
<feature type="active site" description="Charge relay system" evidence="6">
    <location>
        <position position="206"/>
    </location>
</feature>
<keyword evidence="3" id="KW-0645">Protease</keyword>
<dbReference type="SUPFAM" id="SSF52317">
    <property type="entry name" value="Class I glutamine amidotransferase-like"/>
    <property type="match status" value="1"/>
</dbReference>
<dbReference type="RefSeq" id="WP_160802676.1">
    <property type="nucleotide sequence ID" value="NZ_WUUL01000013.1"/>
</dbReference>
<sequence length="303" mass="33559">MIIPKPIFQGARIGIIAPASPIDPHLTYQAIDQLSEIGYEPVLGEAIFDQLGFLAGYDEDRLTDFHKMFADKTIDAILCLRGGYGSMRMIDQIDYDLIRCNPKWLIGYSDITTLLNAIYQETGVMTMHGPMLAELLGSVHTNWWSELWRRVSNPTCPYMYPNIKKAQCLFPGEAAGPIIGGNLTLLAASLGTPYEINTTDCILFIEEVGENPYRIDRMLTQLRLAGKLQTANGIIFGDFTDCKAPDHKPSIPVETILLNHMQQVCTPSYIGLPAGHSLPNYPIPIGAPTYMDADACLCTIFPE</sequence>
<dbReference type="InterPro" id="IPR040449">
    <property type="entry name" value="Peptidase_S66_N"/>
</dbReference>
<dbReference type="Pfam" id="PF17676">
    <property type="entry name" value="Peptidase_S66C"/>
    <property type="match status" value="1"/>
</dbReference>
<dbReference type="InterPro" id="IPR027461">
    <property type="entry name" value="Carboxypeptidase_A_C_sf"/>
</dbReference>
<keyword evidence="4" id="KW-0378">Hydrolase</keyword>
<dbReference type="InterPro" id="IPR029062">
    <property type="entry name" value="Class_I_gatase-like"/>
</dbReference>
<evidence type="ECO:0000256" key="5">
    <source>
        <dbReference type="ARBA" id="ARBA00022825"/>
    </source>
</evidence>
<keyword evidence="5" id="KW-0720">Serine protease</keyword>
<dbReference type="AlphaFoldDB" id="A0A6I4VZG9"/>
<evidence type="ECO:0000259" key="7">
    <source>
        <dbReference type="Pfam" id="PF02016"/>
    </source>
</evidence>
<dbReference type="SUPFAM" id="SSF141986">
    <property type="entry name" value="LD-carboxypeptidase A C-terminal domain-like"/>
    <property type="match status" value="1"/>
</dbReference>
<feature type="domain" description="LD-carboxypeptidase N-terminal" evidence="7">
    <location>
        <begin position="13"/>
        <end position="129"/>
    </location>
</feature>
<feature type="active site" description="Nucleophile" evidence="6">
    <location>
        <position position="109"/>
    </location>
</feature>
<dbReference type="GO" id="GO:0006508">
    <property type="term" value="P:proteolysis"/>
    <property type="evidence" value="ECO:0007669"/>
    <property type="project" value="UniProtKB-KW"/>
</dbReference>
<feature type="active site" description="Charge relay system" evidence="6">
    <location>
        <position position="276"/>
    </location>
</feature>
<dbReference type="GO" id="GO:0004180">
    <property type="term" value="F:carboxypeptidase activity"/>
    <property type="evidence" value="ECO:0007669"/>
    <property type="project" value="UniProtKB-KW"/>
</dbReference>
<dbReference type="CDD" id="cd07025">
    <property type="entry name" value="Peptidase_S66"/>
    <property type="match status" value="1"/>
</dbReference>
<dbReference type="InterPro" id="IPR027478">
    <property type="entry name" value="LdcA_N"/>
</dbReference>
<keyword evidence="2 9" id="KW-0121">Carboxypeptidase</keyword>
<dbReference type="Pfam" id="PF02016">
    <property type="entry name" value="Peptidase_S66"/>
    <property type="match status" value="1"/>
</dbReference>
<dbReference type="GO" id="GO:0008236">
    <property type="term" value="F:serine-type peptidase activity"/>
    <property type="evidence" value="ECO:0007669"/>
    <property type="project" value="UniProtKB-KW"/>
</dbReference>
<evidence type="ECO:0000256" key="2">
    <source>
        <dbReference type="ARBA" id="ARBA00022645"/>
    </source>
</evidence>
<accession>A0A6I4VZG9</accession>
<protein>
    <submittedName>
        <fullName evidence="9">LD-carboxypeptidase</fullName>
    </submittedName>
</protein>
<dbReference type="Gene3D" id="3.50.30.60">
    <property type="entry name" value="LD-carboxypeptidase A C-terminal domain-like"/>
    <property type="match status" value="1"/>
</dbReference>
<dbReference type="InterPro" id="IPR003507">
    <property type="entry name" value="S66_fam"/>
</dbReference>
<dbReference type="InterPro" id="IPR040921">
    <property type="entry name" value="Peptidase_S66C"/>
</dbReference>
<keyword evidence="10" id="KW-1185">Reference proteome</keyword>
<evidence type="ECO:0000256" key="6">
    <source>
        <dbReference type="PIRSR" id="PIRSR028757-1"/>
    </source>
</evidence>
<reference evidence="9 10" key="1">
    <citation type="submission" date="2019-12" db="EMBL/GenBank/DDBJ databases">
        <title>Whole-genome analyses of novel actinobacteria.</title>
        <authorList>
            <person name="Sahin N."/>
            <person name="Saygin H."/>
        </authorList>
    </citation>
    <scope>NUCLEOTIDE SEQUENCE [LARGE SCALE GENOMIC DNA]</scope>
    <source>
        <strain evidence="9 10">KC615</strain>
    </source>
</reference>
<evidence type="ECO:0000256" key="4">
    <source>
        <dbReference type="ARBA" id="ARBA00022801"/>
    </source>
</evidence>
<evidence type="ECO:0000313" key="10">
    <source>
        <dbReference type="Proteomes" id="UP000430692"/>
    </source>
</evidence>
<evidence type="ECO:0000256" key="3">
    <source>
        <dbReference type="ARBA" id="ARBA00022670"/>
    </source>
</evidence>
<dbReference type="Gene3D" id="3.40.50.10740">
    <property type="entry name" value="Class I glutamine amidotransferase-like"/>
    <property type="match status" value="1"/>
</dbReference>
<proteinExistence type="inferred from homology"/>
<dbReference type="EMBL" id="WUUL01000013">
    <property type="protein sequence ID" value="MXQ55325.1"/>
    <property type="molecule type" value="Genomic_DNA"/>
</dbReference>
<organism evidence="9 10">
    <name type="scientific">Shimazuella alba</name>
    <dbReference type="NCBI Taxonomy" id="2690964"/>
    <lineage>
        <taxon>Bacteria</taxon>
        <taxon>Bacillati</taxon>
        <taxon>Bacillota</taxon>
        <taxon>Bacilli</taxon>
        <taxon>Bacillales</taxon>
        <taxon>Thermoactinomycetaceae</taxon>
        <taxon>Shimazuella</taxon>
    </lineage>
</organism>
<dbReference type="Proteomes" id="UP000430692">
    <property type="component" value="Unassembled WGS sequence"/>
</dbReference>
<feature type="domain" description="LD-carboxypeptidase C-terminal" evidence="8">
    <location>
        <begin position="176"/>
        <end position="289"/>
    </location>
</feature>
<dbReference type="PANTHER" id="PTHR30237:SF2">
    <property type="entry name" value="MUREIN TETRAPEPTIDE CARBOXYPEPTIDASE"/>
    <property type="match status" value="1"/>
</dbReference>
<evidence type="ECO:0000259" key="8">
    <source>
        <dbReference type="Pfam" id="PF17676"/>
    </source>
</evidence>
<gene>
    <name evidence="9" type="ORF">GSM42_16705</name>
</gene>
<evidence type="ECO:0000256" key="1">
    <source>
        <dbReference type="ARBA" id="ARBA00010233"/>
    </source>
</evidence>
<evidence type="ECO:0000313" key="9">
    <source>
        <dbReference type="EMBL" id="MXQ55325.1"/>
    </source>
</evidence>